<sequence>MKMTMKCWNKMITPMRKAWTKFSRKIGRCGSSGHIKLQRDVKSCEYEDVHVLWEMLNKSNTNVRQTRRNSSLWKFVDRCRSC</sequence>
<organism evidence="1">
    <name type="scientific">Salvia splendens</name>
    <name type="common">Scarlet sage</name>
    <dbReference type="NCBI Taxonomy" id="180675"/>
    <lineage>
        <taxon>Eukaryota</taxon>
        <taxon>Viridiplantae</taxon>
        <taxon>Streptophyta</taxon>
        <taxon>Embryophyta</taxon>
        <taxon>Tracheophyta</taxon>
        <taxon>Spermatophyta</taxon>
        <taxon>Magnoliopsida</taxon>
        <taxon>eudicotyledons</taxon>
        <taxon>Gunneridae</taxon>
        <taxon>Pentapetalae</taxon>
        <taxon>asterids</taxon>
        <taxon>lamiids</taxon>
        <taxon>Lamiales</taxon>
        <taxon>Lamiaceae</taxon>
        <taxon>Nepetoideae</taxon>
        <taxon>Mentheae</taxon>
        <taxon>Salviinae</taxon>
        <taxon>Salvia</taxon>
        <taxon>Salvia subgen. Calosphace</taxon>
        <taxon>core Calosphace</taxon>
    </lineage>
</organism>
<dbReference type="Proteomes" id="UP000298416">
    <property type="component" value="Unassembled WGS sequence"/>
</dbReference>
<keyword evidence="2" id="KW-1185">Reference proteome</keyword>
<evidence type="ECO:0000313" key="1">
    <source>
        <dbReference type="EMBL" id="KAG6406864.1"/>
    </source>
</evidence>
<accession>A0A8X8X656</accession>
<name>A0A8X8X656_SALSN</name>
<proteinExistence type="predicted"/>
<reference evidence="1" key="1">
    <citation type="submission" date="2018-01" db="EMBL/GenBank/DDBJ databases">
        <authorList>
            <person name="Mao J.F."/>
        </authorList>
    </citation>
    <scope>NUCLEOTIDE SEQUENCE</scope>
    <source>
        <strain evidence="1">Huo1</strain>
        <tissue evidence="1">Leaf</tissue>
    </source>
</reference>
<dbReference type="PANTHER" id="PTHR33181">
    <property type="entry name" value="OS01G0778500 PROTEIN"/>
    <property type="match status" value="1"/>
</dbReference>
<dbReference type="PANTHER" id="PTHR33181:SF58">
    <property type="match status" value="1"/>
</dbReference>
<evidence type="ECO:0000313" key="2">
    <source>
        <dbReference type="Proteomes" id="UP000298416"/>
    </source>
</evidence>
<protein>
    <submittedName>
        <fullName evidence="1">Uncharacterized protein</fullName>
    </submittedName>
</protein>
<gene>
    <name evidence="1" type="ORF">SASPL_134476</name>
</gene>
<reference evidence="1" key="2">
    <citation type="submission" date="2020-08" db="EMBL/GenBank/DDBJ databases">
        <title>Plant Genome Project.</title>
        <authorList>
            <person name="Zhang R.-G."/>
        </authorList>
    </citation>
    <scope>NUCLEOTIDE SEQUENCE</scope>
    <source>
        <strain evidence="1">Huo1</strain>
        <tissue evidence="1">Leaf</tissue>
    </source>
</reference>
<dbReference type="AlphaFoldDB" id="A0A8X8X656"/>
<dbReference type="EMBL" id="PNBA02000012">
    <property type="protein sequence ID" value="KAG6406864.1"/>
    <property type="molecule type" value="Genomic_DNA"/>
</dbReference>
<comment type="caution">
    <text evidence="1">The sequence shown here is derived from an EMBL/GenBank/DDBJ whole genome shotgun (WGS) entry which is preliminary data.</text>
</comment>